<dbReference type="InterPro" id="IPR015315">
    <property type="entry name" value="DUF1963"/>
</dbReference>
<dbReference type="SUPFAM" id="SSF103032">
    <property type="entry name" value="Hypothetical protein YwqG"/>
    <property type="match status" value="1"/>
</dbReference>
<dbReference type="Pfam" id="PF09234">
    <property type="entry name" value="DUF1963"/>
    <property type="match status" value="1"/>
</dbReference>
<sequence length="306" mass="35582">MSNPISKAKKLVLEYPYPEGLLDQIPAEGTYYDGSSSIYFGDDEKVTPKILSKALSYYIDIEEKETSEEKIPLGASKIKGLPHLPDADFWPAKTYFLAQLNLADFKKYDIENLFPENGIFYIFDTVEGEFIVKFHEGPIDKLKIVDYPNEDSLPEAEYYLEEYRDVTYRLSFSPQFLFYVAGDAYDYRTIAKALPEDLYEQLKKILNAELSTWSPSLRIFGRPLFWQGEDEIMNDEEFKDHEEENDEDEHEGKYNSNNNADSTSEENSEILIFHSEIGEGHFHIWIDRNDLKNKKFEKAYSTYSGT</sequence>
<accession>A0AAD0XRY5</accession>
<dbReference type="Proteomes" id="UP000276407">
    <property type="component" value="Chromosome 2"/>
</dbReference>
<dbReference type="RefSeq" id="WP_123180521.1">
    <property type="nucleotide sequence ID" value="NZ_CP033615.1"/>
</dbReference>
<dbReference type="KEGG" id="lkm:EFP84_19750"/>
<proteinExistence type="predicted"/>
<dbReference type="EMBL" id="CP033615">
    <property type="protein sequence ID" value="AYV57862.1"/>
    <property type="molecule type" value="Genomic_DNA"/>
</dbReference>
<reference evidence="2 3" key="1">
    <citation type="submission" date="2018-11" db="EMBL/GenBank/DDBJ databases">
        <title>Complete genome sequence of Leptospira kmetyi isolate LS 001/16 from soil sample associated with a leptospirosis patient in Kelantan.</title>
        <authorList>
            <person name="Muhammad Yusoff F."/>
            <person name="Muhammad Yusoff S."/>
            <person name="Ahmad M.N."/>
            <person name="Yusof N.Y."/>
            <person name="Aziah I."/>
        </authorList>
    </citation>
    <scope>NUCLEOTIDE SEQUENCE [LARGE SCALE GENOMIC DNA]</scope>
    <source>
        <strain evidence="2 3">LS 001/16</strain>
    </source>
</reference>
<evidence type="ECO:0000256" key="1">
    <source>
        <dbReference type="SAM" id="MobiDB-lite"/>
    </source>
</evidence>
<organism evidence="2 3">
    <name type="scientific">Leptospira kmetyi</name>
    <dbReference type="NCBI Taxonomy" id="408139"/>
    <lineage>
        <taxon>Bacteria</taxon>
        <taxon>Pseudomonadati</taxon>
        <taxon>Spirochaetota</taxon>
        <taxon>Spirochaetia</taxon>
        <taxon>Leptospirales</taxon>
        <taxon>Leptospiraceae</taxon>
        <taxon>Leptospira</taxon>
    </lineage>
</organism>
<protein>
    <submittedName>
        <fullName evidence="2">DUF1963 domain-containing protein</fullName>
    </submittedName>
</protein>
<dbReference type="InterPro" id="IPR035948">
    <property type="entry name" value="YwqG-like_sf"/>
</dbReference>
<gene>
    <name evidence="2" type="ORF">EFP84_19750</name>
</gene>
<evidence type="ECO:0000313" key="2">
    <source>
        <dbReference type="EMBL" id="AYV57862.1"/>
    </source>
</evidence>
<name>A0AAD0XRY5_9LEPT</name>
<evidence type="ECO:0000313" key="3">
    <source>
        <dbReference type="Proteomes" id="UP000276407"/>
    </source>
</evidence>
<feature type="region of interest" description="Disordered" evidence="1">
    <location>
        <begin position="239"/>
        <end position="266"/>
    </location>
</feature>
<dbReference type="Gene3D" id="2.30.320.10">
    <property type="entry name" value="YwqG-like"/>
    <property type="match status" value="1"/>
</dbReference>
<dbReference type="AlphaFoldDB" id="A0AAD0XRY5"/>